<reference evidence="1 2" key="1">
    <citation type="journal article" date="2015" name="Genome Announc.">
        <title>Expanding the biotechnology potential of lactobacilli through comparative genomics of 213 strains and associated genera.</title>
        <authorList>
            <person name="Sun Z."/>
            <person name="Harris H.M."/>
            <person name="McCann A."/>
            <person name="Guo C."/>
            <person name="Argimon S."/>
            <person name="Zhang W."/>
            <person name="Yang X."/>
            <person name="Jeffery I.B."/>
            <person name="Cooney J.C."/>
            <person name="Kagawa T.F."/>
            <person name="Liu W."/>
            <person name="Song Y."/>
            <person name="Salvetti E."/>
            <person name="Wrobel A."/>
            <person name="Rasinkangas P."/>
            <person name="Parkhill J."/>
            <person name="Rea M.C."/>
            <person name="O'Sullivan O."/>
            <person name="Ritari J."/>
            <person name="Douillard F.P."/>
            <person name="Paul Ross R."/>
            <person name="Yang R."/>
            <person name="Briner A.E."/>
            <person name="Felis G.E."/>
            <person name="de Vos W.M."/>
            <person name="Barrangou R."/>
            <person name="Klaenhammer T.R."/>
            <person name="Caufield P.W."/>
            <person name="Cui Y."/>
            <person name="Zhang H."/>
            <person name="O'Toole P.W."/>
        </authorList>
    </citation>
    <scope>NUCLEOTIDE SEQUENCE [LARGE SCALE GENOMIC DNA]</scope>
    <source>
        <strain evidence="1 2">DSM 20444</strain>
    </source>
</reference>
<name>A0A0R2E354_9LACO</name>
<evidence type="ECO:0000313" key="1">
    <source>
        <dbReference type="EMBL" id="KRN10832.1"/>
    </source>
</evidence>
<proteinExistence type="predicted"/>
<dbReference type="AlphaFoldDB" id="A0A0R2E354"/>
<dbReference type="EMBL" id="AYYH01000006">
    <property type="protein sequence ID" value="KRN10832.1"/>
    <property type="molecule type" value="Genomic_DNA"/>
</dbReference>
<sequence>MGLYGSDSNGNFVNVTIKIELSDLTDGKVFEQTSQSDLENIAKNKLVEIVAVK</sequence>
<evidence type="ECO:0000313" key="2">
    <source>
        <dbReference type="Proteomes" id="UP000050898"/>
    </source>
</evidence>
<dbReference type="PATRIC" id="fig|1046596.6.peg.2178"/>
<protein>
    <submittedName>
        <fullName evidence="1">Uncharacterized protein</fullName>
    </submittedName>
</protein>
<gene>
    <name evidence="1" type="ORF">FD00_GL002075</name>
</gene>
<accession>A0A0R2E354</accession>
<dbReference type="Proteomes" id="UP000050898">
    <property type="component" value="Unassembled WGS sequence"/>
</dbReference>
<organism evidence="1 2">
    <name type="scientific">Liquorilactobacillus mali KCTC 3596 = DSM 20444</name>
    <dbReference type="NCBI Taxonomy" id="1046596"/>
    <lineage>
        <taxon>Bacteria</taxon>
        <taxon>Bacillati</taxon>
        <taxon>Bacillota</taxon>
        <taxon>Bacilli</taxon>
        <taxon>Lactobacillales</taxon>
        <taxon>Lactobacillaceae</taxon>
        <taxon>Liquorilactobacillus</taxon>
    </lineage>
</organism>
<keyword evidence="2" id="KW-1185">Reference proteome</keyword>
<comment type="caution">
    <text evidence="1">The sequence shown here is derived from an EMBL/GenBank/DDBJ whole genome shotgun (WGS) entry which is preliminary data.</text>
</comment>